<organism evidence="2 3">
    <name type="scientific">Novymonas esmeraldas</name>
    <dbReference type="NCBI Taxonomy" id="1808958"/>
    <lineage>
        <taxon>Eukaryota</taxon>
        <taxon>Discoba</taxon>
        <taxon>Euglenozoa</taxon>
        <taxon>Kinetoplastea</taxon>
        <taxon>Metakinetoplastina</taxon>
        <taxon>Trypanosomatida</taxon>
        <taxon>Trypanosomatidae</taxon>
        <taxon>Novymonas</taxon>
    </lineage>
</organism>
<feature type="compositionally biased region" description="Gly residues" evidence="1">
    <location>
        <begin position="386"/>
        <end position="398"/>
    </location>
</feature>
<feature type="region of interest" description="Disordered" evidence="1">
    <location>
        <begin position="870"/>
        <end position="896"/>
    </location>
</feature>
<dbReference type="InterPro" id="IPR040266">
    <property type="entry name" value="TRNP1"/>
</dbReference>
<name>A0AAW0FAE0_9TRYP</name>
<proteinExistence type="predicted"/>
<dbReference type="GO" id="GO:0042127">
    <property type="term" value="P:regulation of cell population proliferation"/>
    <property type="evidence" value="ECO:0007669"/>
    <property type="project" value="InterPro"/>
</dbReference>
<comment type="caution">
    <text evidence="2">The sequence shown here is derived from an EMBL/GenBank/DDBJ whole genome shotgun (WGS) entry which is preliminary data.</text>
</comment>
<dbReference type="GO" id="GO:0003677">
    <property type="term" value="F:DNA binding"/>
    <property type="evidence" value="ECO:0007669"/>
    <property type="project" value="InterPro"/>
</dbReference>
<feature type="region of interest" description="Disordered" evidence="1">
    <location>
        <begin position="1189"/>
        <end position="1213"/>
    </location>
</feature>
<feature type="region of interest" description="Disordered" evidence="1">
    <location>
        <begin position="112"/>
        <end position="131"/>
    </location>
</feature>
<dbReference type="PANTHER" id="PTHR40714:SF1">
    <property type="entry name" value="TMF-REGULATED NUCLEAR PROTEIN 1"/>
    <property type="match status" value="1"/>
</dbReference>
<feature type="compositionally biased region" description="Low complexity" evidence="1">
    <location>
        <begin position="301"/>
        <end position="319"/>
    </location>
</feature>
<feature type="region of interest" description="Disordered" evidence="1">
    <location>
        <begin position="595"/>
        <end position="637"/>
    </location>
</feature>
<keyword evidence="3" id="KW-1185">Reference proteome</keyword>
<evidence type="ECO:0000313" key="3">
    <source>
        <dbReference type="Proteomes" id="UP001430356"/>
    </source>
</evidence>
<dbReference type="PANTHER" id="PTHR40714">
    <property type="entry name" value="TMF-REGULATED NUCLEAR PROTEIN 1"/>
    <property type="match status" value="1"/>
</dbReference>
<sequence length="1773" mass="182266">MDNGRRREVRSARRLRRHQRDADDGDEGNARRTGSAAGSGRTASPAAGTGAAMSSGAGGRRSTAVATRDEAQRLSERMQQQRQVKSRADQVLSQRETSIRERYAPNAMNATAAATRGQPQQQPPPPQSSAYAFDRDDLLAELIGDSKANFLKLDHDLTEDHTIATQRLHTSVFTHANSFLLLFRDVDRASDLVEALKANVQGTKAAISSISKYASANIVGGGGRAAGKPPSGAAAAAGAGSSVFSTTISGAAGDGDPRRLARPSLVSRRVAQRDTSSSGAAWLSEVGGGPGRDGRRGGGADASAAAAATSMRATTWASTVQRSGAAEEDGEGGGVGGGGGVGADVVAATTGASRSTTRGLNVTSVRQWRHTIGMGAVLAAARVGRNEGGNDGNGGGNGRPAVPGRRLRGGGVGGGGAADGAASAPTTAAAKWEREATETAAFVDILREEVHQLLAERRHADAAELLYRLADEATAKGCVPLLLDLEAALVNSVVTNVIKVPVTPAYVESLHVPLMQLLLRFGRSRSAAAVFLAMHTPWLHSEVQRLQSRVNPQCASLIAVDFLVRATRATVRRQHTLGLALAAARPFMGDTGAGTPDAAAAAAAKSDGKERPTAAANRATVTTRKSSSAGAAAAPPGTLIPPNSATLLWVRRNVERVACDVLATHLLSFGTGSDGGDPTRIRQAAQMMAQASRVMQVLSTDGFAGCETLILRQLTPSLVVLEADFTRLTGERLEHGGRAMVEQLVTGSLAFYEAHLSNTAAIAAVATATAKYAAAVAAASAAPPPPTAAAGAKGGQATTPSPPPMPPRPSPPRLAHPYQPSRCDDVARKVRVRCQELVQLIRTLPLSGHSLLIQLLLAPASSSLFKQAAPAGAGASPPASVMQRRGSGPGAGADGAVTVRTGGRQASAALGKAAASTAAAVSASAALATAMYTAPPPPPLPSERYRFLRYANGCSTTHVSLLRSLCGYVAALTGTDQLPAEVIAAALVQEQEAASSVTAATAMRQQQAECVAVLLTNAMVTESIDVVLCNLLTRTMTALLRQRRALVRFLCSDAFLTNHRRVFPAAAAAAKATSDTPFFSDPATSPAWVLESMLSLLSDVLGLGSWLSFFTRGGAMRHMLADVHFSFRTQHLERVQWEAPRLVQGWMCAALLLGADVTRAGSVLAPPAAAARAAAPSVGSSAATPLLAPQQSVQFGSPPPDRGDSRSPTLGSKSHVSFSAVSAAVASAAAAAGASATKRSNKASAEASAALVCIPVSSPSSAEGGGQKDGAAVGSSFADAGVREERLLKLLMSFLDRRYRTPVGYTVHRYVVDSATATTATTTSDDSGGGGGAGLSGVWAVRAQLRSYPEFPIGEMREHRGDEVFLFHWCVQVSLHLLTFFQERLVTPSFATNQRAAEAQGGMASFLNSGHPFPVHGCITPQEDTVLAGWCAGGGNYVTAVALLQFLVMRLLRDGLCRVDTWSAVYGCPATQWRSDEAVLRQQLFFFALFAHLWAPLFTGGRTVRARATGTARAAAATATTAGASPAKEEAPVSSFMVDGLPPLAVLEWMTCGGVLDSSANADSVAAALAAAPLATIPAHLTAIDVLFATEGTIYLSPGGGDGSGVAGGTGAAPAAAGVASWKAKAGGGGGAGSAAAAAPTGASAASPSSISTNATLAKRELFGAGASYVPDGPLRVLRHFFEEQLGESRAIPAITSDAMRTRVERAMAEINLLDFVGTSLGADDDEESDGDASSSTVTASSAGAGSADRKPSPKVTLQRVRDLISVYAVPLS</sequence>
<dbReference type="EMBL" id="JAECZO010000015">
    <property type="protein sequence ID" value="KAK7201477.1"/>
    <property type="molecule type" value="Genomic_DNA"/>
</dbReference>
<feature type="compositionally biased region" description="Low complexity" evidence="1">
    <location>
        <begin position="1732"/>
        <end position="1747"/>
    </location>
</feature>
<evidence type="ECO:0000313" key="2">
    <source>
        <dbReference type="EMBL" id="KAK7201477.1"/>
    </source>
</evidence>
<feature type="compositionally biased region" description="Gly residues" evidence="1">
    <location>
        <begin position="332"/>
        <end position="341"/>
    </location>
</feature>
<feature type="region of interest" description="Disordered" evidence="1">
    <location>
        <begin position="783"/>
        <end position="820"/>
    </location>
</feature>
<dbReference type="GO" id="GO:0005634">
    <property type="term" value="C:nucleus"/>
    <property type="evidence" value="ECO:0007669"/>
    <property type="project" value="InterPro"/>
</dbReference>
<protein>
    <submittedName>
        <fullName evidence="2">Uncharacterized protein</fullName>
    </submittedName>
</protein>
<feature type="compositionally biased region" description="Gly residues" evidence="1">
    <location>
        <begin position="409"/>
        <end position="418"/>
    </location>
</feature>
<dbReference type="Proteomes" id="UP001430356">
    <property type="component" value="Unassembled WGS sequence"/>
</dbReference>
<accession>A0AAW0FAE0</accession>
<feature type="region of interest" description="Disordered" evidence="1">
    <location>
        <begin position="248"/>
        <end position="341"/>
    </location>
</feature>
<feature type="compositionally biased region" description="Low complexity" evidence="1">
    <location>
        <begin position="870"/>
        <end position="880"/>
    </location>
</feature>
<feature type="compositionally biased region" description="Pro residues" evidence="1">
    <location>
        <begin position="800"/>
        <end position="814"/>
    </location>
</feature>
<feature type="compositionally biased region" description="Low complexity" evidence="1">
    <location>
        <begin position="31"/>
        <end position="66"/>
    </location>
</feature>
<feature type="region of interest" description="Disordered" evidence="1">
    <location>
        <begin position="1"/>
        <end position="105"/>
    </location>
</feature>
<feature type="compositionally biased region" description="Basic and acidic residues" evidence="1">
    <location>
        <begin position="67"/>
        <end position="76"/>
    </location>
</feature>
<evidence type="ECO:0000256" key="1">
    <source>
        <dbReference type="SAM" id="MobiDB-lite"/>
    </source>
</evidence>
<feature type="compositionally biased region" description="Basic and acidic residues" evidence="1">
    <location>
        <begin position="1"/>
        <end position="11"/>
    </location>
</feature>
<feature type="compositionally biased region" description="Low complexity" evidence="1">
    <location>
        <begin position="788"/>
        <end position="799"/>
    </location>
</feature>
<feature type="region of interest" description="Disordered" evidence="1">
    <location>
        <begin position="1723"/>
        <end position="1756"/>
    </location>
</feature>
<feature type="compositionally biased region" description="Low complexity" evidence="1">
    <location>
        <begin position="613"/>
        <end position="637"/>
    </location>
</feature>
<feature type="region of interest" description="Disordered" evidence="1">
    <location>
        <begin position="386"/>
        <end position="422"/>
    </location>
</feature>
<gene>
    <name evidence="2" type="ORF">NESM_000210800</name>
</gene>
<reference evidence="2 3" key="1">
    <citation type="journal article" date="2021" name="MBio">
        <title>A New Model Trypanosomatid, Novymonas esmeraldas: Genomic Perception of Its 'Candidatus Pandoraea novymonadis' Endosymbiont.</title>
        <authorList>
            <person name="Zakharova A."/>
            <person name="Saura A."/>
            <person name="Butenko A."/>
            <person name="Podesvova L."/>
            <person name="Warmusova S."/>
            <person name="Kostygov A.Y."/>
            <person name="Nenarokova A."/>
            <person name="Lukes J."/>
            <person name="Opperdoes F.R."/>
            <person name="Yurchenko V."/>
        </authorList>
    </citation>
    <scope>NUCLEOTIDE SEQUENCE [LARGE SCALE GENOMIC DNA]</scope>
    <source>
        <strain evidence="2 3">E262AT.01</strain>
    </source>
</reference>